<organism evidence="2 3">
    <name type="scientific">Gossypium lobatum</name>
    <dbReference type="NCBI Taxonomy" id="34289"/>
    <lineage>
        <taxon>Eukaryota</taxon>
        <taxon>Viridiplantae</taxon>
        <taxon>Streptophyta</taxon>
        <taxon>Embryophyta</taxon>
        <taxon>Tracheophyta</taxon>
        <taxon>Spermatophyta</taxon>
        <taxon>Magnoliopsida</taxon>
        <taxon>eudicotyledons</taxon>
        <taxon>Gunneridae</taxon>
        <taxon>Pentapetalae</taxon>
        <taxon>rosids</taxon>
        <taxon>malvids</taxon>
        <taxon>Malvales</taxon>
        <taxon>Malvaceae</taxon>
        <taxon>Malvoideae</taxon>
        <taxon>Gossypium</taxon>
    </lineage>
</organism>
<proteinExistence type="predicted"/>
<evidence type="ECO:0000313" key="2">
    <source>
        <dbReference type="EMBL" id="MBA0575567.1"/>
    </source>
</evidence>
<feature type="compositionally biased region" description="Polar residues" evidence="1">
    <location>
        <begin position="40"/>
        <end position="56"/>
    </location>
</feature>
<feature type="region of interest" description="Disordered" evidence="1">
    <location>
        <begin position="1"/>
        <end position="56"/>
    </location>
</feature>
<name>A0A7J8NEZ8_9ROSI</name>
<gene>
    <name evidence="2" type="ORF">Golob_028020</name>
</gene>
<keyword evidence="3" id="KW-1185">Reference proteome</keyword>
<dbReference type="Proteomes" id="UP000593572">
    <property type="component" value="Unassembled WGS sequence"/>
</dbReference>
<evidence type="ECO:0000256" key="1">
    <source>
        <dbReference type="SAM" id="MobiDB-lite"/>
    </source>
</evidence>
<dbReference type="AlphaFoldDB" id="A0A7J8NEZ8"/>
<sequence length="56" mass="5981">MKQVALELEQIRSSEEANGMQQSADEDSDTDAMIEASGVDSFSTSGSVLKDSITLQ</sequence>
<comment type="caution">
    <text evidence="2">The sequence shown here is derived from an EMBL/GenBank/DDBJ whole genome shotgun (WGS) entry which is preliminary data.</text>
</comment>
<evidence type="ECO:0000313" key="3">
    <source>
        <dbReference type="Proteomes" id="UP000593572"/>
    </source>
</evidence>
<reference evidence="2 3" key="1">
    <citation type="journal article" date="2019" name="Genome Biol. Evol.">
        <title>Insights into the evolution of the New World diploid cottons (Gossypium, subgenus Houzingenia) based on genome sequencing.</title>
        <authorList>
            <person name="Grover C.E."/>
            <person name="Arick M.A. 2nd"/>
            <person name="Thrash A."/>
            <person name="Conover J.L."/>
            <person name="Sanders W.S."/>
            <person name="Peterson D.G."/>
            <person name="Frelichowski J.E."/>
            <person name="Scheffler J.A."/>
            <person name="Scheffler B.E."/>
            <person name="Wendel J.F."/>
        </authorList>
    </citation>
    <scope>NUCLEOTIDE SEQUENCE [LARGE SCALE GENOMIC DNA]</scope>
    <source>
        <strain evidence="2">157</strain>
        <tissue evidence="2">Leaf</tissue>
    </source>
</reference>
<protein>
    <submittedName>
        <fullName evidence="2">Uncharacterized protein</fullName>
    </submittedName>
</protein>
<dbReference type="EMBL" id="JABEZX010214694">
    <property type="protein sequence ID" value="MBA0575567.1"/>
    <property type="molecule type" value="Genomic_DNA"/>
</dbReference>
<accession>A0A7J8NEZ8</accession>